<dbReference type="RefSeq" id="WP_011181006.1">
    <property type="nucleotide sequence ID" value="NC_005956.1"/>
</dbReference>
<dbReference type="Pfam" id="PF00126">
    <property type="entry name" value="HTH_1"/>
    <property type="match status" value="1"/>
</dbReference>
<reference evidence="6 7" key="1">
    <citation type="journal article" date="2004" name="Proc. Natl. Acad. Sci. U.S.A.">
        <title>The louse-borne human pathogen Bartonella quintana is a genomic derivative of the zoonotic agent Bartonella henselae.</title>
        <authorList>
            <person name="Alsmark U.C.M."/>
            <person name="Frank A.C."/>
            <person name="Karlberg E.O."/>
            <person name="Legault B.-A."/>
            <person name="Ardell D.H."/>
            <person name="Canbaeck B."/>
            <person name="Eriksson A.-S."/>
            <person name="Naeslund A.K."/>
            <person name="Handley S.A."/>
            <person name="Huvet M."/>
            <person name="La Scola B."/>
            <person name="Holmberg M."/>
            <person name="Andersson S.G.E."/>
        </authorList>
    </citation>
    <scope>NUCLEOTIDE SEQUENCE [LARGE SCALE GENOMIC DNA]</scope>
    <source>
        <strain evidence="7">ATCC 49882 / DSM 28221 / CCUG 30454 / Houston 1</strain>
    </source>
</reference>
<dbReference type="SUPFAM" id="SSF53850">
    <property type="entry name" value="Periplasmic binding protein-like II"/>
    <property type="match status" value="1"/>
</dbReference>
<dbReference type="Gene3D" id="1.10.10.10">
    <property type="entry name" value="Winged helix-like DNA-binding domain superfamily/Winged helix DNA-binding domain"/>
    <property type="match status" value="1"/>
</dbReference>
<keyword evidence="3" id="KW-0238">DNA-binding</keyword>
<dbReference type="KEGG" id="bhe:BH11650"/>
<dbReference type="GeneID" id="92985775"/>
<dbReference type="OrthoDB" id="7624726at2"/>
<dbReference type="SMR" id="A0A0R4J836"/>
<dbReference type="PROSITE" id="PS50931">
    <property type="entry name" value="HTH_LYSR"/>
    <property type="match status" value="1"/>
</dbReference>
<dbReference type="SUPFAM" id="SSF46785">
    <property type="entry name" value="Winged helix' DNA-binding domain"/>
    <property type="match status" value="1"/>
</dbReference>
<dbReference type="GO" id="GO:0043565">
    <property type="term" value="F:sequence-specific DNA binding"/>
    <property type="evidence" value="ECO:0007669"/>
    <property type="project" value="TreeGrafter"/>
</dbReference>
<evidence type="ECO:0000259" key="5">
    <source>
        <dbReference type="PROSITE" id="PS50931"/>
    </source>
</evidence>
<dbReference type="PRINTS" id="PR00039">
    <property type="entry name" value="HTHLYSR"/>
</dbReference>
<evidence type="ECO:0000256" key="3">
    <source>
        <dbReference type="ARBA" id="ARBA00023125"/>
    </source>
</evidence>
<evidence type="ECO:0000256" key="2">
    <source>
        <dbReference type="ARBA" id="ARBA00023015"/>
    </source>
</evidence>
<dbReference type="InterPro" id="IPR058163">
    <property type="entry name" value="LysR-type_TF_proteobact-type"/>
</dbReference>
<protein>
    <submittedName>
        <fullName evidence="6">Transcription regulator (Lysr family)</fullName>
    </submittedName>
</protein>
<dbReference type="Pfam" id="PF03466">
    <property type="entry name" value="LysR_substrate"/>
    <property type="match status" value="1"/>
</dbReference>
<dbReference type="GO" id="GO:0006351">
    <property type="term" value="P:DNA-templated transcription"/>
    <property type="evidence" value="ECO:0007669"/>
    <property type="project" value="TreeGrafter"/>
</dbReference>
<comment type="similarity">
    <text evidence="1">Belongs to the LysR transcriptional regulatory family.</text>
</comment>
<dbReference type="GO" id="GO:0003700">
    <property type="term" value="F:DNA-binding transcription factor activity"/>
    <property type="evidence" value="ECO:0007669"/>
    <property type="project" value="InterPro"/>
</dbReference>
<evidence type="ECO:0000313" key="6">
    <source>
        <dbReference type="EMBL" id="CAF27948.1"/>
    </source>
</evidence>
<proteinExistence type="inferred from homology"/>
<keyword evidence="2" id="KW-0805">Transcription regulation</keyword>
<dbReference type="AlphaFoldDB" id="A0A0R4J836"/>
<accession>A0A0R4J836</accession>
<name>A0A0R4J836_BARHE</name>
<gene>
    <name evidence="6" type="ordered locus">BH11650</name>
</gene>
<dbReference type="PANTHER" id="PTHR30537">
    <property type="entry name" value="HTH-TYPE TRANSCRIPTIONAL REGULATOR"/>
    <property type="match status" value="1"/>
</dbReference>
<evidence type="ECO:0000256" key="4">
    <source>
        <dbReference type="ARBA" id="ARBA00023163"/>
    </source>
</evidence>
<dbReference type="CDD" id="cd08422">
    <property type="entry name" value="PBP2_CrgA_like"/>
    <property type="match status" value="1"/>
</dbReference>
<keyword evidence="7" id="KW-1185">Reference proteome</keyword>
<evidence type="ECO:0000256" key="1">
    <source>
        <dbReference type="ARBA" id="ARBA00009437"/>
    </source>
</evidence>
<dbReference type="EnsemblBacteria" id="CAF27948">
    <property type="protein sequence ID" value="CAF27948"/>
    <property type="gene ID" value="BH11650"/>
</dbReference>
<dbReference type="InterPro" id="IPR036390">
    <property type="entry name" value="WH_DNA-bd_sf"/>
</dbReference>
<dbReference type="PaxDb" id="283166-BH11650"/>
<dbReference type="InterPro" id="IPR005119">
    <property type="entry name" value="LysR_subst-bd"/>
</dbReference>
<dbReference type="PANTHER" id="PTHR30537:SF20">
    <property type="entry name" value="TRANSCRIPTIONAL REGULATORY PROTEIN"/>
    <property type="match status" value="1"/>
</dbReference>
<feature type="domain" description="HTH lysR-type" evidence="5">
    <location>
        <begin position="5"/>
        <end position="62"/>
    </location>
</feature>
<dbReference type="Gene3D" id="3.40.190.290">
    <property type="match status" value="1"/>
</dbReference>
<dbReference type="InterPro" id="IPR000847">
    <property type="entry name" value="LysR_HTH_N"/>
</dbReference>
<dbReference type="InterPro" id="IPR036388">
    <property type="entry name" value="WH-like_DNA-bd_sf"/>
</dbReference>
<keyword evidence="4" id="KW-0804">Transcription</keyword>
<dbReference type="eggNOG" id="COG0583">
    <property type="taxonomic scope" value="Bacteria"/>
</dbReference>
<sequence>MSSPLDWDKLRVFHAAAEAGSFTHAAQMLHLSQSAISRQVSALEQEVGVSLFQRHARGLILTEQGEILYRTTHDVLMKLESARSQLSESCEKPAGNLRVTSTFGMGAGWLVERMPEFLSLYPDMRIQLLFDDKELDLMMRYADCAVRLQQPQQPDLIQKKLFTIHMHVYASKNYIANYGKPEKLSELDNHRIISFGEPVPTYLSGLNWLEKAGKSDGALRLSILRINNIISIKNALMRDLGIAVLPDYIVDNDEHLVRLFPDMVDIPSFDTFFCYPYALKNLAKLKAFRDYIFSKARQWSF</sequence>
<organism evidence="6 7">
    <name type="scientific">Bartonella henselae (strain ATCC 49882 / DSM 28221 / CCUG 30454 / Houston 1)</name>
    <name type="common">Rochalimaea henselae</name>
    <dbReference type="NCBI Taxonomy" id="283166"/>
    <lineage>
        <taxon>Bacteria</taxon>
        <taxon>Pseudomonadati</taxon>
        <taxon>Pseudomonadota</taxon>
        <taxon>Alphaproteobacteria</taxon>
        <taxon>Hyphomicrobiales</taxon>
        <taxon>Bartonellaceae</taxon>
        <taxon>Bartonella</taxon>
    </lineage>
</organism>
<dbReference type="Proteomes" id="UP000000421">
    <property type="component" value="Chromosome"/>
</dbReference>
<dbReference type="EMBL" id="BX897699">
    <property type="protein sequence ID" value="CAF27948.1"/>
    <property type="molecule type" value="Genomic_DNA"/>
</dbReference>
<evidence type="ECO:0000313" key="7">
    <source>
        <dbReference type="Proteomes" id="UP000000421"/>
    </source>
</evidence>
<dbReference type="FunFam" id="1.10.10.10:FF:000001">
    <property type="entry name" value="LysR family transcriptional regulator"/>
    <property type="match status" value="1"/>
</dbReference>